<dbReference type="EMBL" id="QWIL01000341">
    <property type="protein sequence ID" value="RMY20146.1"/>
    <property type="molecule type" value="Genomic_DNA"/>
</dbReference>
<evidence type="ECO:0000313" key="5">
    <source>
        <dbReference type="Proteomes" id="UP000271337"/>
    </source>
</evidence>
<dbReference type="Proteomes" id="UP000271337">
    <property type="component" value="Unassembled WGS sequence"/>
</dbReference>
<dbReference type="AlphaFoldDB" id="A0A3M6ZXW0"/>
<evidence type="ECO:0000256" key="1">
    <source>
        <dbReference type="SAM" id="MobiDB-lite"/>
    </source>
</evidence>
<keyword evidence="2" id="KW-0812">Transmembrane</keyword>
<keyword evidence="2" id="KW-1133">Transmembrane helix</keyword>
<evidence type="ECO:0000313" key="3">
    <source>
        <dbReference type="EMBL" id="RMY20146.1"/>
    </source>
</evidence>
<sequence>MGIPYSKEINQAFDQVAPLVAATLDVLQTSKNITYLLAAVQVLNAVLLLVAVVSLLGLLITVNPDLAEERRALVTPVVKRLASWLMPGSEGRWYLRVIAWSVATVWLVGCTATAYYAMRENDRKYWDDSTSREPSITNREELATIERPEGNREGQVDGERDARDESGNIDAPFQKAGNMDVTPVSSSNYLRVYRHLTYKVPSRFRTPTSAIINVKDWTARSLQKSDIIHDLLLVCRPETRYGITTAMVLYLGLDIELKPETISIPPSSQVYLCRTRNEGHATNMLPITATDRHKPLKPRV</sequence>
<evidence type="ECO:0000256" key="2">
    <source>
        <dbReference type="SAM" id="Phobius"/>
    </source>
</evidence>
<dbReference type="EMBL" id="QWIM01000349">
    <property type="protein sequence ID" value="RMY35789.1"/>
    <property type="molecule type" value="Genomic_DNA"/>
</dbReference>
<feature type="region of interest" description="Disordered" evidence="1">
    <location>
        <begin position="127"/>
        <end position="177"/>
    </location>
</feature>
<evidence type="ECO:0000313" key="4">
    <source>
        <dbReference type="EMBL" id="RMY35789.1"/>
    </source>
</evidence>
<feature type="transmembrane region" description="Helical" evidence="2">
    <location>
        <begin position="93"/>
        <end position="117"/>
    </location>
</feature>
<evidence type="ECO:0000313" key="6">
    <source>
        <dbReference type="Proteomes" id="UP000276864"/>
    </source>
</evidence>
<dbReference type="Proteomes" id="UP000276864">
    <property type="component" value="Unassembled WGS sequence"/>
</dbReference>
<reference evidence="5 6" key="1">
    <citation type="journal article" date="2018" name="BMC Genomics">
        <title>Genomic evidence for intraspecific hybridization in a clonal and extremely halotolerant yeast.</title>
        <authorList>
            <person name="Gostincar C."/>
            <person name="Stajich J.E."/>
            <person name="Zupancic J."/>
            <person name="Zalar P."/>
            <person name="Gunde-Cimerman N."/>
        </authorList>
    </citation>
    <scope>NUCLEOTIDE SEQUENCE [LARGE SCALE GENOMIC DNA]</scope>
    <source>
        <strain evidence="4 6">EXF-6651</strain>
        <strain evidence="3 5">EXF-6669</strain>
    </source>
</reference>
<keyword evidence="2" id="KW-0472">Membrane</keyword>
<gene>
    <name evidence="4" type="ORF">D0866_04371</name>
    <name evidence="3" type="ORF">D0867_04205</name>
</gene>
<proteinExistence type="predicted"/>
<dbReference type="OrthoDB" id="3647at2759"/>
<accession>A0A3M6ZXW0</accession>
<organism evidence="3 5">
    <name type="scientific">Hortaea werneckii</name>
    <name type="common">Black yeast</name>
    <name type="synonym">Cladosporium werneckii</name>
    <dbReference type="NCBI Taxonomy" id="91943"/>
    <lineage>
        <taxon>Eukaryota</taxon>
        <taxon>Fungi</taxon>
        <taxon>Dikarya</taxon>
        <taxon>Ascomycota</taxon>
        <taxon>Pezizomycotina</taxon>
        <taxon>Dothideomycetes</taxon>
        <taxon>Dothideomycetidae</taxon>
        <taxon>Mycosphaerellales</taxon>
        <taxon>Teratosphaeriaceae</taxon>
        <taxon>Hortaea</taxon>
    </lineage>
</organism>
<name>A0A3M6ZXW0_HORWE</name>
<protein>
    <submittedName>
        <fullName evidence="3">Uncharacterized protein</fullName>
    </submittedName>
</protein>
<comment type="caution">
    <text evidence="3">The sequence shown here is derived from an EMBL/GenBank/DDBJ whole genome shotgun (WGS) entry which is preliminary data.</text>
</comment>
<feature type="transmembrane region" description="Helical" evidence="2">
    <location>
        <begin position="35"/>
        <end position="60"/>
    </location>
</feature>
<feature type="compositionally biased region" description="Basic and acidic residues" evidence="1">
    <location>
        <begin position="138"/>
        <end position="166"/>
    </location>
</feature>